<dbReference type="Gene3D" id="1.10.287.900">
    <property type="entry name" value="The crystal structure of the spermine/spermidine acetyltransferase from enterococcus faecali"/>
    <property type="match status" value="1"/>
</dbReference>
<keyword evidence="2" id="KW-0012">Acyltransferase</keyword>
<reference evidence="4 5" key="1">
    <citation type="submission" date="2022-02" db="EMBL/GenBank/DDBJ databases">
        <title>Draft genome sequence of Mezorhizobium retamae strain IRAMC:0171 isolated from Retama raetam nodules.</title>
        <authorList>
            <person name="Bengaied R."/>
            <person name="Sbissi I."/>
            <person name="Huber K."/>
            <person name="Ghodbane F."/>
            <person name="Nouioui I."/>
            <person name="Tarhouni M."/>
            <person name="Gtari M."/>
        </authorList>
    </citation>
    <scope>NUCLEOTIDE SEQUENCE [LARGE SCALE GENOMIC DNA]</scope>
    <source>
        <strain evidence="4 5">IRAMC:0171</strain>
    </source>
</reference>
<gene>
    <name evidence="4" type="ORF">L4923_05345</name>
</gene>
<sequence>MRLTLRSLGEAERKAVIALHVADDQDDFVATNAESLEEADENPACVPLGIFVDDEPVGFAMYTLDADDGNWWIYRLMIDQRFQKRGYGRAALRAVVERMSAIPGCNAIYLGVMQENRTAAGFYHREGFRETGQILGDETVMRLELGNT</sequence>
<dbReference type="Gene3D" id="3.40.630.30">
    <property type="match status" value="1"/>
</dbReference>
<dbReference type="PANTHER" id="PTHR43420:SF47">
    <property type="entry name" value="N-ACETYLTRANSFERASE DOMAIN-CONTAINING PROTEIN"/>
    <property type="match status" value="1"/>
</dbReference>
<dbReference type="PROSITE" id="PS51186">
    <property type="entry name" value="GNAT"/>
    <property type="match status" value="1"/>
</dbReference>
<keyword evidence="1" id="KW-0808">Transferase</keyword>
<dbReference type="InterPro" id="IPR050680">
    <property type="entry name" value="YpeA/RimI_acetyltransf"/>
</dbReference>
<name>A0ABS9QCA1_9HYPH</name>
<dbReference type="RefSeq" id="WP_239362609.1">
    <property type="nucleotide sequence ID" value="NZ_JAKREW010000003.1"/>
</dbReference>
<dbReference type="CDD" id="cd04301">
    <property type="entry name" value="NAT_SF"/>
    <property type="match status" value="1"/>
</dbReference>
<dbReference type="PANTHER" id="PTHR43420">
    <property type="entry name" value="ACETYLTRANSFERASE"/>
    <property type="match status" value="1"/>
</dbReference>
<protein>
    <submittedName>
        <fullName evidence="4">GNAT family N-acetyltransferase</fullName>
    </submittedName>
</protein>
<feature type="domain" description="N-acetyltransferase" evidence="3">
    <location>
        <begin position="3"/>
        <end position="146"/>
    </location>
</feature>
<keyword evidence="5" id="KW-1185">Reference proteome</keyword>
<evidence type="ECO:0000256" key="2">
    <source>
        <dbReference type="ARBA" id="ARBA00023315"/>
    </source>
</evidence>
<proteinExistence type="predicted"/>
<dbReference type="Pfam" id="PF00583">
    <property type="entry name" value="Acetyltransf_1"/>
    <property type="match status" value="1"/>
</dbReference>
<evidence type="ECO:0000256" key="1">
    <source>
        <dbReference type="ARBA" id="ARBA00022679"/>
    </source>
</evidence>
<accession>A0ABS9QCA1</accession>
<evidence type="ECO:0000313" key="5">
    <source>
        <dbReference type="Proteomes" id="UP001201701"/>
    </source>
</evidence>
<comment type="caution">
    <text evidence="4">The sequence shown here is derived from an EMBL/GenBank/DDBJ whole genome shotgun (WGS) entry which is preliminary data.</text>
</comment>
<dbReference type="InterPro" id="IPR000182">
    <property type="entry name" value="GNAT_dom"/>
</dbReference>
<organism evidence="4 5">
    <name type="scientific">Mesorhizobium retamae</name>
    <dbReference type="NCBI Taxonomy" id="2912854"/>
    <lineage>
        <taxon>Bacteria</taxon>
        <taxon>Pseudomonadati</taxon>
        <taxon>Pseudomonadota</taxon>
        <taxon>Alphaproteobacteria</taxon>
        <taxon>Hyphomicrobiales</taxon>
        <taxon>Phyllobacteriaceae</taxon>
        <taxon>Mesorhizobium</taxon>
    </lineage>
</organism>
<dbReference type="Proteomes" id="UP001201701">
    <property type="component" value="Unassembled WGS sequence"/>
</dbReference>
<evidence type="ECO:0000313" key="4">
    <source>
        <dbReference type="EMBL" id="MCG7504441.1"/>
    </source>
</evidence>
<dbReference type="InterPro" id="IPR027455">
    <property type="entry name" value="Sper_AcTfrase_N"/>
</dbReference>
<dbReference type="SUPFAM" id="SSF55729">
    <property type="entry name" value="Acyl-CoA N-acyltransferases (Nat)"/>
    <property type="match status" value="1"/>
</dbReference>
<dbReference type="EMBL" id="JAKREW010000003">
    <property type="protein sequence ID" value="MCG7504441.1"/>
    <property type="molecule type" value="Genomic_DNA"/>
</dbReference>
<evidence type="ECO:0000259" key="3">
    <source>
        <dbReference type="PROSITE" id="PS51186"/>
    </source>
</evidence>
<dbReference type="InterPro" id="IPR016181">
    <property type="entry name" value="Acyl_CoA_acyltransferase"/>
</dbReference>